<feature type="active site" evidence="5">
    <location>
        <position position="89"/>
    </location>
</feature>
<dbReference type="InterPro" id="IPR036286">
    <property type="entry name" value="LexA/Signal_pep-like_sf"/>
</dbReference>
<dbReference type="EMBL" id="QSTP01000005">
    <property type="protein sequence ID" value="RGM72208.1"/>
    <property type="molecule type" value="Genomic_DNA"/>
</dbReference>
<evidence type="ECO:0000256" key="5">
    <source>
        <dbReference type="PIRSR" id="PIRSR600223-1"/>
    </source>
</evidence>
<evidence type="ECO:0000313" key="9">
    <source>
        <dbReference type="Proteomes" id="UP000260758"/>
    </source>
</evidence>
<dbReference type="PRINTS" id="PR00727">
    <property type="entry name" value="LEADERPTASE"/>
</dbReference>
<dbReference type="InterPro" id="IPR019533">
    <property type="entry name" value="Peptidase_S26"/>
</dbReference>
<keyword evidence="6" id="KW-0472">Membrane</keyword>
<protein>
    <recommendedName>
        <fullName evidence="3 6">Signal peptidase I</fullName>
        <ecNumber evidence="3 6">3.4.21.89</ecNumber>
    </recommendedName>
</protein>
<keyword evidence="6" id="KW-1133">Transmembrane helix</keyword>
<dbReference type="AlphaFoldDB" id="A0A3E4YC11"/>
<feature type="transmembrane region" description="Helical" evidence="6">
    <location>
        <begin position="20"/>
        <end position="41"/>
    </location>
</feature>
<sequence>MNNEQNNQDIYNIYQSSIKWQKVIFVMLGIICIILFTILPIKIGLIIGESMEPTYKTGDLYLGISDTDELKRDDVVVAYSKGLNECLIKRIIGMPGETIDIKDNKIYIDNIYYENEGGTPKMEYSL</sequence>
<keyword evidence="6" id="KW-0645">Protease</keyword>
<dbReference type="Gene3D" id="2.10.109.10">
    <property type="entry name" value="Umud Fragment, subunit A"/>
    <property type="match status" value="1"/>
</dbReference>
<dbReference type="InterPro" id="IPR019757">
    <property type="entry name" value="Pept_S26A_signal_pept_1_Lys-AS"/>
</dbReference>
<dbReference type="InterPro" id="IPR000223">
    <property type="entry name" value="Pept_S26A_signal_pept_1"/>
</dbReference>
<evidence type="ECO:0000313" key="8">
    <source>
        <dbReference type="EMBL" id="RGM72208.1"/>
    </source>
</evidence>
<dbReference type="GO" id="GO:0005886">
    <property type="term" value="C:plasma membrane"/>
    <property type="evidence" value="ECO:0007669"/>
    <property type="project" value="UniProtKB-SubCell"/>
</dbReference>
<dbReference type="CDD" id="cd06462">
    <property type="entry name" value="Peptidase_S24_S26"/>
    <property type="match status" value="1"/>
</dbReference>
<organism evidence="8 9">
    <name type="scientific">Agathobacter rectalis</name>
    <dbReference type="NCBI Taxonomy" id="39491"/>
    <lineage>
        <taxon>Bacteria</taxon>
        <taxon>Bacillati</taxon>
        <taxon>Bacillota</taxon>
        <taxon>Clostridia</taxon>
        <taxon>Lachnospirales</taxon>
        <taxon>Lachnospiraceae</taxon>
        <taxon>Agathobacter</taxon>
    </lineage>
</organism>
<comment type="similarity">
    <text evidence="6">Belongs to the peptidase S26 family.</text>
</comment>
<feature type="domain" description="Peptidase S26" evidence="7">
    <location>
        <begin position="18"/>
        <end position="115"/>
    </location>
</feature>
<dbReference type="Pfam" id="PF10502">
    <property type="entry name" value="Peptidase_S26"/>
    <property type="match status" value="1"/>
</dbReference>
<evidence type="ECO:0000256" key="2">
    <source>
        <dbReference type="ARBA" id="ARBA00004401"/>
    </source>
</evidence>
<keyword evidence="4 6" id="KW-0378">Hydrolase</keyword>
<comment type="caution">
    <text evidence="8">The sequence shown here is derived from an EMBL/GenBank/DDBJ whole genome shotgun (WGS) entry which is preliminary data.</text>
</comment>
<dbReference type="GO" id="GO:0006465">
    <property type="term" value="P:signal peptide processing"/>
    <property type="evidence" value="ECO:0007669"/>
    <property type="project" value="InterPro"/>
</dbReference>
<dbReference type="PROSITE" id="PS00760">
    <property type="entry name" value="SPASE_I_2"/>
    <property type="match status" value="1"/>
</dbReference>
<accession>A0A3E4YC11</accession>
<gene>
    <name evidence="8" type="primary">lepB</name>
    <name evidence="8" type="ORF">DXB99_06665</name>
</gene>
<evidence type="ECO:0000256" key="6">
    <source>
        <dbReference type="RuleBase" id="RU362042"/>
    </source>
</evidence>
<comment type="subcellular location">
    <subcellularLocation>
        <location evidence="2">Cell membrane</location>
        <topology evidence="2">Single-pass type II membrane protein</topology>
    </subcellularLocation>
    <subcellularLocation>
        <location evidence="6">Membrane</location>
        <topology evidence="6">Single-pass type II membrane protein</topology>
    </subcellularLocation>
</comment>
<dbReference type="GO" id="GO:0004252">
    <property type="term" value="F:serine-type endopeptidase activity"/>
    <property type="evidence" value="ECO:0007669"/>
    <property type="project" value="InterPro"/>
</dbReference>
<evidence type="ECO:0000256" key="4">
    <source>
        <dbReference type="ARBA" id="ARBA00022801"/>
    </source>
</evidence>
<keyword evidence="6" id="KW-0812">Transmembrane</keyword>
<name>A0A3E4YC11_9FIRM</name>
<evidence type="ECO:0000256" key="1">
    <source>
        <dbReference type="ARBA" id="ARBA00000677"/>
    </source>
</evidence>
<dbReference type="RefSeq" id="WP_117718690.1">
    <property type="nucleotide sequence ID" value="NZ_QSTP01000005.1"/>
</dbReference>
<dbReference type="NCBIfam" id="TIGR02227">
    <property type="entry name" value="sigpep_I_bact"/>
    <property type="match status" value="1"/>
</dbReference>
<proteinExistence type="inferred from homology"/>
<dbReference type="SUPFAM" id="SSF51306">
    <property type="entry name" value="LexA/Signal peptidase"/>
    <property type="match status" value="1"/>
</dbReference>
<evidence type="ECO:0000259" key="7">
    <source>
        <dbReference type="Pfam" id="PF10502"/>
    </source>
</evidence>
<feature type="active site" evidence="5">
    <location>
        <position position="50"/>
    </location>
</feature>
<evidence type="ECO:0000256" key="3">
    <source>
        <dbReference type="ARBA" id="ARBA00013208"/>
    </source>
</evidence>
<comment type="catalytic activity">
    <reaction evidence="1 6">
        <text>Cleavage of hydrophobic, N-terminal signal or leader sequences from secreted and periplasmic proteins.</text>
        <dbReference type="EC" id="3.4.21.89"/>
    </reaction>
</comment>
<dbReference type="GO" id="GO:0009003">
    <property type="term" value="F:signal peptidase activity"/>
    <property type="evidence" value="ECO:0007669"/>
    <property type="project" value="UniProtKB-EC"/>
</dbReference>
<dbReference type="Proteomes" id="UP000260758">
    <property type="component" value="Unassembled WGS sequence"/>
</dbReference>
<reference evidence="8 9" key="1">
    <citation type="submission" date="2018-08" db="EMBL/GenBank/DDBJ databases">
        <title>A genome reference for cultivated species of the human gut microbiota.</title>
        <authorList>
            <person name="Zou Y."/>
            <person name="Xue W."/>
            <person name="Luo G."/>
        </authorList>
    </citation>
    <scope>NUCLEOTIDE SEQUENCE [LARGE SCALE GENOMIC DNA]</scope>
    <source>
        <strain evidence="8 9">OM07-13</strain>
    </source>
</reference>
<dbReference type="EC" id="3.4.21.89" evidence="3 6"/>